<organism evidence="1">
    <name type="scientific">Ophidiomyces ophidiicola</name>
    <dbReference type="NCBI Taxonomy" id="1387563"/>
    <lineage>
        <taxon>Eukaryota</taxon>
        <taxon>Fungi</taxon>
        <taxon>Dikarya</taxon>
        <taxon>Ascomycota</taxon>
        <taxon>Pezizomycotina</taxon>
        <taxon>Eurotiomycetes</taxon>
        <taxon>Eurotiomycetidae</taxon>
        <taxon>Onygenales</taxon>
        <taxon>Onygenaceae</taxon>
        <taxon>Ophidiomyces</taxon>
    </lineage>
</organism>
<name>A0ACB8V042_9EURO</name>
<accession>A0ACB8V042</accession>
<dbReference type="EMBL" id="JALBCA010000024">
    <property type="protein sequence ID" value="KAI2389372.1"/>
    <property type="molecule type" value="Genomic_DNA"/>
</dbReference>
<evidence type="ECO:0000313" key="1">
    <source>
        <dbReference type="EMBL" id="KAI2389372.1"/>
    </source>
</evidence>
<reference evidence="1" key="1">
    <citation type="journal article" date="2022" name="bioRxiv">
        <title>Population genetic analysis of Ophidiomyces ophidiicola, the causative agent of snake fungal disease, indicates recent introductions to the USA.</title>
        <authorList>
            <person name="Ladner J.T."/>
            <person name="Palmer J.M."/>
            <person name="Ettinger C.L."/>
            <person name="Stajich J.E."/>
            <person name="Farrell T.M."/>
            <person name="Glorioso B.M."/>
            <person name="Lawson B."/>
            <person name="Price S.J."/>
            <person name="Stengle A.G."/>
            <person name="Grear D.A."/>
            <person name="Lorch J.M."/>
        </authorList>
    </citation>
    <scope>NUCLEOTIDE SEQUENCE</scope>
    <source>
        <strain evidence="1">NWHC 24266-5</strain>
    </source>
</reference>
<sequence>MDLPPPTNFFGFRQASVQPKLSLTNESHGQREMGSPENVWSGNDTDNNTHTAQGGDNRLESIIQAQAKLIETHILKAQTTPASHERLSDVHSPSRLPASEHSCDLEHGPRIAPKHQEGSPEISVSQRVSTRSKYTPETRLLTPITEPSISQALPPRNPSADFPASRTRQLDDPRSDFAYHTPSLQLTTPLSPSQSQPLTNSDADLPPYDLLYALVDLYFEHINTWCPILHRRTTLDTLFGPSPLKEEDRMLLYAIVATTLRFSTDPRLNEDNRKRYYEISKQKVLIYGIYNSSVTALQALVVLSLDFVGSSHGPPGWKLLALIVRSVVQLGLAQESTSSLVANMFPSIYTLRANILPDPKTWIEEEGRRRLFWMVYLLDRYSTIATAFDFALDDKEIDRKVPCKTDYFLRDQPSETRWFETQSRTDYMNRRDHLGSFGFYIEVLGILSRIHLFLKRPVDIGALPDVEQWQSTYRTLDNELSIWEYHLPKAYSFDKSRLNVIPRGCKSAHCGWVMLHAAHQT</sequence>
<proteinExistence type="predicted"/>
<gene>
    <name evidence="1" type="ORF">LOY88_002090</name>
</gene>
<protein>
    <submittedName>
        <fullName evidence="1">Uncharacterized protein</fullName>
    </submittedName>
</protein>
<comment type="caution">
    <text evidence="1">The sequence shown here is derived from an EMBL/GenBank/DDBJ whole genome shotgun (WGS) entry which is preliminary data.</text>
</comment>